<dbReference type="SUPFAM" id="SSF51126">
    <property type="entry name" value="Pectin lyase-like"/>
    <property type="match status" value="1"/>
</dbReference>
<dbReference type="InterPro" id="IPR022441">
    <property type="entry name" value="Para_beta_helix_rpt-2"/>
</dbReference>
<dbReference type="InterPro" id="IPR006626">
    <property type="entry name" value="PbH1"/>
</dbReference>
<sequence>MKNLALALYCAMACLWLVNVPVSAKTIQVGKGQSVRTIKAGLAQAKSGDTVLVAAGVYKEGNIVIDKAIFLKGLGKPVLDGEKKYEPLSIKSPQVTVQGFLIQHSGHSSMNDIAGIKIYNTAHIKIFDNELVDNFFGIYAQNATNVEIRGNILKAFGTAEQLIGNGIHAWKSDSLSVENNEVSGHRDGIYLEFVTHTRVQGNLSEKNLRYGLHFMFSHENSYISNTFRSNGAGVAVMYTKHVHMENNNFEENWGDAAYGLLLKDISDSQIINNQFSRNTTGIFMEGSNRIHIEHNNFKSNGWGLKIQSSCMDNVLKDNNFLQNTFDVATNGTLTLNSFVHNYWDKYEGYDLNKDGFGDIPFRPVSLFSMMVERYPSAMLLFRSFMAMLFDRTEKLLPSLTPEGLKDDKPRMKSIKV</sequence>
<evidence type="ECO:0000256" key="3">
    <source>
        <dbReference type="ARBA" id="ARBA00022786"/>
    </source>
</evidence>
<dbReference type="InterPro" id="IPR007742">
    <property type="entry name" value="NosD_dom"/>
</dbReference>
<dbReference type="GeneID" id="97181852"/>
<dbReference type="InterPro" id="IPR051550">
    <property type="entry name" value="SCF-Subunits/Alg-Epimerases"/>
</dbReference>
<feature type="chain" id="PRO_5016182445" evidence="4">
    <location>
        <begin position="25"/>
        <end position="416"/>
    </location>
</feature>
<evidence type="ECO:0000256" key="4">
    <source>
        <dbReference type="SAM" id="SignalP"/>
    </source>
</evidence>
<dbReference type="Gene3D" id="2.160.20.10">
    <property type="entry name" value="Single-stranded right-handed beta-helix, Pectin lyase-like"/>
    <property type="match status" value="1"/>
</dbReference>
<feature type="signal peptide" evidence="4">
    <location>
        <begin position="1"/>
        <end position="24"/>
    </location>
</feature>
<evidence type="ECO:0000313" key="7">
    <source>
        <dbReference type="Proteomes" id="UP000251241"/>
    </source>
</evidence>
<feature type="domain" description="Carbohydrate-binding/sugar hydrolysis" evidence="5">
    <location>
        <begin position="58"/>
        <end position="192"/>
    </location>
</feature>
<dbReference type="PANTHER" id="PTHR22990:SF15">
    <property type="entry name" value="F-BOX ONLY PROTEIN 10"/>
    <property type="match status" value="1"/>
</dbReference>
<gene>
    <name evidence="6" type="ORF">NCTC11343_00110</name>
</gene>
<dbReference type="Proteomes" id="UP000251241">
    <property type="component" value="Unassembled WGS sequence"/>
</dbReference>
<dbReference type="SMART" id="SM00710">
    <property type="entry name" value="PbH1"/>
    <property type="match status" value="9"/>
</dbReference>
<comment type="pathway">
    <text evidence="1">Protein modification; protein ubiquitination.</text>
</comment>
<protein>
    <submittedName>
        <fullName evidence="6">Nitrous oxide reductase family maturation protein NosD</fullName>
    </submittedName>
</protein>
<dbReference type="NCBIfam" id="TIGR04247">
    <property type="entry name" value="NosD_copper_fam"/>
    <property type="match status" value="1"/>
</dbReference>
<dbReference type="AlphaFoldDB" id="A0A2X2ITY6"/>
<dbReference type="InterPro" id="IPR006633">
    <property type="entry name" value="Carb-bd_sugar_hydrolysis-dom"/>
</dbReference>
<evidence type="ECO:0000256" key="2">
    <source>
        <dbReference type="ARBA" id="ARBA00022737"/>
    </source>
</evidence>
<dbReference type="NCBIfam" id="TIGR03804">
    <property type="entry name" value="para_beta_helix"/>
    <property type="match status" value="1"/>
</dbReference>
<dbReference type="RefSeq" id="WP_239468730.1">
    <property type="nucleotide sequence ID" value="NZ_CP069793.1"/>
</dbReference>
<dbReference type="InterPro" id="IPR011050">
    <property type="entry name" value="Pectin_lyase_fold/virulence"/>
</dbReference>
<dbReference type="EMBL" id="UAUU01000002">
    <property type="protein sequence ID" value="SPZ83591.1"/>
    <property type="molecule type" value="Genomic_DNA"/>
</dbReference>
<dbReference type="SMART" id="SM00722">
    <property type="entry name" value="CASH"/>
    <property type="match status" value="1"/>
</dbReference>
<dbReference type="InterPro" id="IPR012334">
    <property type="entry name" value="Pectin_lyas_fold"/>
</dbReference>
<reference evidence="6 7" key="1">
    <citation type="submission" date="2018-06" db="EMBL/GenBank/DDBJ databases">
        <authorList>
            <consortium name="Pathogen Informatics"/>
            <person name="Doyle S."/>
        </authorList>
    </citation>
    <scope>NUCLEOTIDE SEQUENCE [LARGE SCALE GENOMIC DNA]</scope>
    <source>
        <strain evidence="6 7">NCTC11343</strain>
    </source>
</reference>
<keyword evidence="4" id="KW-0732">Signal</keyword>
<keyword evidence="3" id="KW-0833">Ubl conjugation pathway</keyword>
<accession>A0A2X2ITY6</accession>
<evidence type="ECO:0000313" key="6">
    <source>
        <dbReference type="EMBL" id="SPZ83591.1"/>
    </source>
</evidence>
<dbReference type="PANTHER" id="PTHR22990">
    <property type="entry name" value="F-BOX ONLY PROTEIN"/>
    <property type="match status" value="1"/>
</dbReference>
<organism evidence="6 7">
    <name type="scientific">Sphingobacterium multivorum</name>
    <dbReference type="NCBI Taxonomy" id="28454"/>
    <lineage>
        <taxon>Bacteria</taxon>
        <taxon>Pseudomonadati</taxon>
        <taxon>Bacteroidota</taxon>
        <taxon>Sphingobacteriia</taxon>
        <taxon>Sphingobacteriales</taxon>
        <taxon>Sphingobacteriaceae</taxon>
        <taxon>Sphingobacterium</taxon>
    </lineage>
</organism>
<evidence type="ECO:0000259" key="5">
    <source>
        <dbReference type="SMART" id="SM00722"/>
    </source>
</evidence>
<evidence type="ECO:0000256" key="1">
    <source>
        <dbReference type="ARBA" id="ARBA00004906"/>
    </source>
</evidence>
<keyword evidence="2" id="KW-0677">Repeat</keyword>
<name>A0A2X2ITY6_SPHMU</name>
<proteinExistence type="predicted"/>
<dbReference type="InterPro" id="IPR026464">
    <property type="entry name" value="NosD_copper_fam"/>
</dbReference>
<dbReference type="Pfam" id="PF05048">
    <property type="entry name" value="NosD"/>
    <property type="match status" value="1"/>
</dbReference>